<evidence type="ECO:0000313" key="1">
    <source>
        <dbReference type="EnsemblPlants" id="OMERI07G19410.1"/>
    </source>
</evidence>
<dbReference type="HOGENOM" id="CLU_1404492_0_0_1"/>
<dbReference type="Proteomes" id="UP000008021">
    <property type="component" value="Chromosome 7"/>
</dbReference>
<dbReference type="EnsemblPlants" id="OMERI07G19410.1">
    <property type="protein sequence ID" value="OMERI07G19410.1"/>
    <property type="gene ID" value="OMERI07G19410"/>
</dbReference>
<keyword evidence="2" id="KW-1185">Reference proteome</keyword>
<protein>
    <submittedName>
        <fullName evidence="1">Uncharacterized protein</fullName>
    </submittedName>
</protein>
<accession>A0A0E0EEQ9</accession>
<organism evidence="1">
    <name type="scientific">Oryza meridionalis</name>
    <dbReference type="NCBI Taxonomy" id="40149"/>
    <lineage>
        <taxon>Eukaryota</taxon>
        <taxon>Viridiplantae</taxon>
        <taxon>Streptophyta</taxon>
        <taxon>Embryophyta</taxon>
        <taxon>Tracheophyta</taxon>
        <taxon>Spermatophyta</taxon>
        <taxon>Magnoliopsida</taxon>
        <taxon>Liliopsida</taxon>
        <taxon>Poales</taxon>
        <taxon>Poaceae</taxon>
        <taxon>BOP clade</taxon>
        <taxon>Oryzoideae</taxon>
        <taxon>Oryzeae</taxon>
        <taxon>Oryzinae</taxon>
        <taxon>Oryza</taxon>
    </lineage>
</organism>
<dbReference type="Gramene" id="OMERI07G19410.1">
    <property type="protein sequence ID" value="OMERI07G19410.1"/>
    <property type="gene ID" value="OMERI07G19410"/>
</dbReference>
<proteinExistence type="predicted"/>
<reference evidence="1" key="1">
    <citation type="submission" date="2015-04" db="UniProtKB">
        <authorList>
            <consortium name="EnsemblPlants"/>
        </authorList>
    </citation>
    <scope>IDENTIFICATION</scope>
</reference>
<evidence type="ECO:0000313" key="2">
    <source>
        <dbReference type="Proteomes" id="UP000008021"/>
    </source>
</evidence>
<reference evidence="1" key="2">
    <citation type="submission" date="2018-05" db="EMBL/GenBank/DDBJ databases">
        <title>OmerRS3 (Oryza meridionalis Reference Sequence Version 3).</title>
        <authorList>
            <person name="Zhang J."/>
            <person name="Kudrna D."/>
            <person name="Lee S."/>
            <person name="Talag J."/>
            <person name="Welchert J."/>
            <person name="Wing R.A."/>
        </authorList>
    </citation>
    <scope>NUCLEOTIDE SEQUENCE [LARGE SCALE GENOMIC DNA]</scope>
    <source>
        <strain evidence="1">cv. OR44</strain>
    </source>
</reference>
<name>A0A0E0EEQ9_9ORYZ</name>
<sequence>MAETEARLCSRYGLAAAKATLARNILAPVAGRLSGHPSELHRRCILLRRLSSSRNTGTTADLCERFSAYAPVEAVAVSGALRTAVVVFETVAGWRAAAAATLSASCDTVPPLYFGPPLVLVDGRDIKVALYPKKPPAAAAAAAPGGKDVVSSLFGDEIRWPPVEFTAPAVSISSLSGWPLMNGGPGLPPLDAGGSGCNKYDIKYHGAGM</sequence>
<dbReference type="AlphaFoldDB" id="A0A0E0EEQ9"/>